<accession>A0A840TEH1</accession>
<reference evidence="3 4" key="1">
    <citation type="submission" date="2020-08" db="EMBL/GenBank/DDBJ databases">
        <title>Genomic Encyclopedia of Type Strains, Phase IV (KMG-IV): sequencing the most valuable type-strain genomes for metagenomic binning, comparative biology and taxonomic classification.</title>
        <authorList>
            <person name="Goeker M."/>
        </authorList>
    </citation>
    <scope>NUCLEOTIDE SEQUENCE [LARGE SCALE GENOMIC DNA]</scope>
    <source>
        <strain evidence="3 4">DSM 105074</strain>
    </source>
</reference>
<feature type="transmembrane region" description="Helical" evidence="1">
    <location>
        <begin position="277"/>
        <end position="301"/>
    </location>
</feature>
<feature type="transmembrane region" description="Helical" evidence="1">
    <location>
        <begin position="176"/>
        <end position="195"/>
    </location>
</feature>
<dbReference type="InterPro" id="IPR002656">
    <property type="entry name" value="Acyl_transf_3_dom"/>
</dbReference>
<dbReference type="PANTHER" id="PTHR36927:SF3">
    <property type="entry name" value="GLUCANS BIOSYNTHESIS PROTEIN C"/>
    <property type="match status" value="1"/>
</dbReference>
<dbReference type="Proteomes" id="UP000557307">
    <property type="component" value="Unassembled WGS sequence"/>
</dbReference>
<feature type="transmembrane region" description="Helical" evidence="1">
    <location>
        <begin position="60"/>
        <end position="79"/>
    </location>
</feature>
<evidence type="ECO:0000259" key="2">
    <source>
        <dbReference type="Pfam" id="PF01757"/>
    </source>
</evidence>
<dbReference type="EMBL" id="JACHGF010000001">
    <property type="protein sequence ID" value="MBB5281894.1"/>
    <property type="molecule type" value="Genomic_DNA"/>
</dbReference>
<keyword evidence="1" id="KW-1133">Transmembrane helix</keyword>
<feature type="transmembrane region" description="Helical" evidence="1">
    <location>
        <begin position="313"/>
        <end position="332"/>
    </location>
</feature>
<protein>
    <recommendedName>
        <fullName evidence="2">Acyltransferase 3 domain-containing protein</fullName>
    </recommendedName>
</protein>
<proteinExistence type="predicted"/>
<dbReference type="InterPro" id="IPR050623">
    <property type="entry name" value="Glucan_succinyl_AcylTrfase"/>
</dbReference>
<dbReference type="AlphaFoldDB" id="A0A840TEH1"/>
<feature type="transmembrane region" description="Helical" evidence="1">
    <location>
        <begin position="344"/>
        <end position="363"/>
    </location>
</feature>
<organism evidence="3 4">
    <name type="scientific">Rhabdobacter roseus</name>
    <dbReference type="NCBI Taxonomy" id="1655419"/>
    <lineage>
        <taxon>Bacteria</taxon>
        <taxon>Pseudomonadati</taxon>
        <taxon>Bacteroidota</taxon>
        <taxon>Cytophagia</taxon>
        <taxon>Cytophagales</taxon>
        <taxon>Cytophagaceae</taxon>
        <taxon>Rhabdobacter</taxon>
    </lineage>
</organism>
<comment type="caution">
    <text evidence="3">The sequence shown here is derived from an EMBL/GenBank/DDBJ whole genome shotgun (WGS) entry which is preliminary data.</text>
</comment>
<dbReference type="GO" id="GO:0016747">
    <property type="term" value="F:acyltransferase activity, transferring groups other than amino-acyl groups"/>
    <property type="evidence" value="ECO:0007669"/>
    <property type="project" value="InterPro"/>
</dbReference>
<evidence type="ECO:0000256" key="1">
    <source>
        <dbReference type="SAM" id="Phobius"/>
    </source>
</evidence>
<name>A0A840TEH1_9BACT</name>
<feature type="transmembrane region" description="Helical" evidence="1">
    <location>
        <begin position="215"/>
        <end position="232"/>
    </location>
</feature>
<evidence type="ECO:0000313" key="3">
    <source>
        <dbReference type="EMBL" id="MBB5281894.1"/>
    </source>
</evidence>
<keyword evidence="4" id="KW-1185">Reference proteome</keyword>
<evidence type="ECO:0000313" key="4">
    <source>
        <dbReference type="Proteomes" id="UP000557307"/>
    </source>
</evidence>
<keyword evidence="1" id="KW-0472">Membrane</keyword>
<dbReference type="RefSeq" id="WP_184169217.1">
    <property type="nucleotide sequence ID" value="NZ_JACHGF010000001.1"/>
</dbReference>
<keyword evidence="1" id="KW-0812">Transmembrane</keyword>
<feature type="transmembrane region" description="Helical" evidence="1">
    <location>
        <begin position="20"/>
        <end position="40"/>
    </location>
</feature>
<feature type="domain" description="Acyltransferase 3" evidence="2">
    <location>
        <begin position="13"/>
        <end position="359"/>
    </location>
</feature>
<feature type="transmembrane region" description="Helical" evidence="1">
    <location>
        <begin position="91"/>
        <end position="112"/>
    </location>
</feature>
<feature type="transmembrane region" description="Helical" evidence="1">
    <location>
        <begin position="244"/>
        <end position="265"/>
    </location>
</feature>
<dbReference type="PANTHER" id="PTHR36927">
    <property type="entry name" value="BLR4337 PROTEIN"/>
    <property type="match status" value="1"/>
</dbReference>
<sequence>MTERSSAPSLRRHDLDWLRVLAFSLLIFYHVGMFFNYWEWHVKNNELSRAIQLPMLFTNQWRMSLLFMISGAGVYFALGKRSAGTFLRERTLRIFLPLAFGMFVVVPPQIYFERLTQGETYSYLEFYQTVFQFQPYPQGSFSWHHLWYLAYIFVYSLVGVPLLLYLRRRPQLTARWAAFFSNPLWLIGLPVLWHWLGQVLLGDHFPTTNDLIHDWNQHFHYFTLFVSGFILCSQPRFWDTLVKWRWLTLGLAGVLTTALYVFYWIPGRSIEGLEVTFYLLLRIINAWCTLLAIFGLGYRYLRFSNGFLTYANEAVYPFYILHQTIIIALAYPLIDSSLSIGAKYLYLAVMTFLSCWVLYHFLIRRVNVLRVLFGMKPTSKPQPAAVTPSL</sequence>
<gene>
    <name evidence="3" type="ORF">HNQ92_000015</name>
</gene>
<dbReference type="Pfam" id="PF01757">
    <property type="entry name" value="Acyl_transf_3"/>
    <property type="match status" value="1"/>
</dbReference>
<feature type="transmembrane region" description="Helical" evidence="1">
    <location>
        <begin position="145"/>
        <end position="164"/>
    </location>
</feature>